<organism evidence="1 2">
    <name type="scientific">Streptomyces turgidiscabies</name>
    <dbReference type="NCBI Taxonomy" id="85558"/>
    <lineage>
        <taxon>Bacteria</taxon>
        <taxon>Bacillati</taxon>
        <taxon>Actinomycetota</taxon>
        <taxon>Actinomycetes</taxon>
        <taxon>Kitasatosporales</taxon>
        <taxon>Streptomycetaceae</taxon>
        <taxon>Streptomyces</taxon>
    </lineage>
</organism>
<accession>A0ABU0RIN1</accession>
<dbReference type="RefSeq" id="WP_307625828.1">
    <property type="nucleotide sequence ID" value="NZ_JAUSZS010000002.1"/>
</dbReference>
<protein>
    <recommendedName>
        <fullName evidence="3">Phage major capsid protein</fullName>
    </recommendedName>
</protein>
<dbReference type="Pfam" id="PF20911">
    <property type="entry name" value="GP7"/>
    <property type="match status" value="1"/>
</dbReference>
<name>A0ABU0RIN1_9ACTN</name>
<evidence type="ECO:0000313" key="1">
    <source>
        <dbReference type="EMBL" id="MDQ0931849.1"/>
    </source>
</evidence>
<dbReference type="EMBL" id="JAUSZS010000002">
    <property type="protein sequence ID" value="MDQ0931849.1"/>
    <property type="molecule type" value="Genomic_DNA"/>
</dbReference>
<dbReference type="InterPro" id="IPR048813">
    <property type="entry name" value="GP7-like"/>
</dbReference>
<evidence type="ECO:0008006" key="3">
    <source>
        <dbReference type="Google" id="ProtNLM"/>
    </source>
</evidence>
<dbReference type="NCBIfam" id="NF045672">
    <property type="entry name" value="MCP_gp7_epsi_15"/>
    <property type="match status" value="1"/>
</dbReference>
<reference evidence="1 2" key="1">
    <citation type="submission" date="2023-07" db="EMBL/GenBank/DDBJ databases">
        <title>Comparative genomics of wheat-associated soil bacteria to identify genetic determinants of phenazine resistance.</title>
        <authorList>
            <person name="Mouncey N."/>
        </authorList>
    </citation>
    <scope>NUCLEOTIDE SEQUENCE [LARGE SCALE GENOMIC DNA]</scope>
    <source>
        <strain evidence="1 2">W2I16</strain>
    </source>
</reference>
<keyword evidence="2" id="KW-1185">Reference proteome</keyword>
<sequence>MALALAESAKLTLDQLQRGVVETFVQESPILDRLPLINVEGSAYKYNEESTLPGVAFRAVNEAYPESVGALNQRVETLAILGGDADLDKFIVQTRGNLNDQRAVQTHMKIKAASIHFSDQFFNGDVTVNPKGFDGLRKRLMGNQVIDAKGVGPVANGYDFFDTLDALTAQLRGISGSNGALYMNGALRAKIVSGFRRLGGGELLVNEIAGKRATMWNGMPLLDAGQRLDGTDVLPLTTETGGKVTGDIYAVRFGSSEAVPEGPG</sequence>
<gene>
    <name evidence="1" type="ORF">QFZ49_001756</name>
</gene>
<dbReference type="Proteomes" id="UP001223072">
    <property type="component" value="Unassembled WGS sequence"/>
</dbReference>
<evidence type="ECO:0000313" key="2">
    <source>
        <dbReference type="Proteomes" id="UP001223072"/>
    </source>
</evidence>
<proteinExistence type="predicted"/>
<dbReference type="SUPFAM" id="SSF56563">
    <property type="entry name" value="Major capsid protein gp5"/>
    <property type="match status" value="1"/>
</dbReference>
<comment type="caution">
    <text evidence="1">The sequence shown here is derived from an EMBL/GenBank/DDBJ whole genome shotgun (WGS) entry which is preliminary data.</text>
</comment>